<accession>A0A1Q9D4A2</accession>
<name>A0A1Q9D4A2_SYMMI</name>
<gene>
    <name evidence="2" type="ORF">AK812_SmicGene28506</name>
</gene>
<evidence type="ECO:0000256" key="1">
    <source>
        <dbReference type="SAM" id="Phobius"/>
    </source>
</evidence>
<keyword evidence="1" id="KW-0472">Membrane</keyword>
<keyword evidence="1" id="KW-0812">Transmembrane</keyword>
<evidence type="ECO:0000313" key="2">
    <source>
        <dbReference type="EMBL" id="OLP89977.1"/>
    </source>
</evidence>
<feature type="transmembrane region" description="Helical" evidence="1">
    <location>
        <begin position="75"/>
        <end position="97"/>
    </location>
</feature>
<dbReference type="EMBL" id="LSRX01000734">
    <property type="protein sequence ID" value="OLP89977.1"/>
    <property type="molecule type" value="Genomic_DNA"/>
</dbReference>
<proteinExistence type="predicted"/>
<dbReference type="AlphaFoldDB" id="A0A1Q9D4A2"/>
<organism evidence="2 3">
    <name type="scientific">Symbiodinium microadriaticum</name>
    <name type="common">Dinoflagellate</name>
    <name type="synonym">Zooxanthella microadriatica</name>
    <dbReference type="NCBI Taxonomy" id="2951"/>
    <lineage>
        <taxon>Eukaryota</taxon>
        <taxon>Sar</taxon>
        <taxon>Alveolata</taxon>
        <taxon>Dinophyceae</taxon>
        <taxon>Suessiales</taxon>
        <taxon>Symbiodiniaceae</taxon>
        <taxon>Symbiodinium</taxon>
    </lineage>
</organism>
<feature type="transmembrane region" description="Helical" evidence="1">
    <location>
        <begin position="43"/>
        <end position="63"/>
    </location>
</feature>
<evidence type="ECO:0000313" key="3">
    <source>
        <dbReference type="Proteomes" id="UP000186817"/>
    </source>
</evidence>
<keyword evidence="3" id="KW-1185">Reference proteome</keyword>
<dbReference type="OrthoDB" id="489761at2759"/>
<keyword evidence="1" id="KW-1133">Transmembrane helix</keyword>
<sequence>MRKRISRSLVVTGAAEDDGHGVDDSHDGEVAAVVVMLSPRKQVLFLFAAMALLPRAVGMVSMAHGRNVADEAEPLVVLLMKLPLLLITLMTMVADAVSAAKASSNNKEGRLPAPIQELLQDQLQLDEHEKERLVEQLVDCLFEEVHRCQKELAAEQRANRALKMSLEVEQRKALVYHQRLTELADQSARVSSQAPNEM</sequence>
<reference evidence="2 3" key="1">
    <citation type="submission" date="2016-02" db="EMBL/GenBank/DDBJ databases">
        <title>Genome analysis of coral dinoflagellate symbionts highlights evolutionary adaptations to a symbiotic lifestyle.</title>
        <authorList>
            <person name="Aranda M."/>
            <person name="Li Y."/>
            <person name="Liew Y.J."/>
            <person name="Baumgarten S."/>
            <person name="Simakov O."/>
            <person name="Wilson M."/>
            <person name="Piel J."/>
            <person name="Ashoor H."/>
            <person name="Bougouffa S."/>
            <person name="Bajic V.B."/>
            <person name="Ryu T."/>
            <person name="Ravasi T."/>
            <person name="Bayer T."/>
            <person name="Micklem G."/>
            <person name="Kim H."/>
            <person name="Bhak J."/>
            <person name="Lajeunesse T.C."/>
            <person name="Voolstra C.R."/>
        </authorList>
    </citation>
    <scope>NUCLEOTIDE SEQUENCE [LARGE SCALE GENOMIC DNA]</scope>
    <source>
        <strain evidence="2 3">CCMP2467</strain>
    </source>
</reference>
<dbReference type="Proteomes" id="UP000186817">
    <property type="component" value="Unassembled WGS sequence"/>
</dbReference>
<protein>
    <submittedName>
        <fullName evidence="2">Uncharacterized protein</fullName>
    </submittedName>
</protein>
<comment type="caution">
    <text evidence="2">The sequence shown here is derived from an EMBL/GenBank/DDBJ whole genome shotgun (WGS) entry which is preliminary data.</text>
</comment>